<dbReference type="EMBL" id="BKAL01000002">
    <property type="protein sequence ID" value="GEP67837.1"/>
    <property type="molecule type" value="Genomic_DNA"/>
</dbReference>
<comment type="caution">
    <text evidence="2">The sequence shown here is derived from an EMBL/GenBank/DDBJ whole genome shotgun (WGS) entry which is preliminary data.</text>
</comment>
<reference evidence="2 3" key="1">
    <citation type="submission" date="2019-07" db="EMBL/GenBank/DDBJ databases">
        <title>Whole genome shotgun sequence of Cellulomonas soli NBRC 109434.</title>
        <authorList>
            <person name="Hosoyama A."/>
            <person name="Uohara A."/>
            <person name="Ohji S."/>
            <person name="Ichikawa N."/>
        </authorList>
    </citation>
    <scope>NUCLEOTIDE SEQUENCE [LARGE SCALE GENOMIC DNA]</scope>
    <source>
        <strain evidence="2 3">NBRC 109434</strain>
    </source>
</reference>
<dbReference type="AlphaFoldDB" id="A0A512P9E9"/>
<evidence type="ECO:0000313" key="2">
    <source>
        <dbReference type="EMBL" id="GEP67837.1"/>
    </source>
</evidence>
<sequence>MSQKPSAEHDEGSRPPRKLEEKGIDVVNMPLRPPTGQVLPQNTGTSDPDVD</sequence>
<organism evidence="2 3">
    <name type="scientific">Cellulomonas soli</name>
    <dbReference type="NCBI Taxonomy" id="931535"/>
    <lineage>
        <taxon>Bacteria</taxon>
        <taxon>Bacillati</taxon>
        <taxon>Actinomycetota</taxon>
        <taxon>Actinomycetes</taxon>
        <taxon>Micrococcales</taxon>
        <taxon>Cellulomonadaceae</taxon>
        <taxon>Cellulomonas</taxon>
    </lineage>
</organism>
<proteinExistence type="predicted"/>
<feature type="compositionally biased region" description="Basic and acidic residues" evidence="1">
    <location>
        <begin position="1"/>
        <end position="24"/>
    </location>
</feature>
<feature type="compositionally biased region" description="Polar residues" evidence="1">
    <location>
        <begin position="38"/>
        <end position="51"/>
    </location>
</feature>
<feature type="region of interest" description="Disordered" evidence="1">
    <location>
        <begin position="1"/>
        <end position="51"/>
    </location>
</feature>
<accession>A0A512P9E9</accession>
<keyword evidence="3" id="KW-1185">Reference proteome</keyword>
<evidence type="ECO:0000313" key="3">
    <source>
        <dbReference type="Proteomes" id="UP000321798"/>
    </source>
</evidence>
<evidence type="ECO:0000256" key="1">
    <source>
        <dbReference type="SAM" id="MobiDB-lite"/>
    </source>
</evidence>
<name>A0A512P9E9_9CELL</name>
<dbReference type="Proteomes" id="UP000321798">
    <property type="component" value="Unassembled WGS sequence"/>
</dbReference>
<protein>
    <submittedName>
        <fullName evidence="2">Uncharacterized protein</fullName>
    </submittedName>
</protein>
<gene>
    <name evidence="2" type="ORF">CSO01_05520</name>
</gene>